<dbReference type="InterPro" id="IPR005733">
    <property type="entry name" value="TopoI_bac-type"/>
</dbReference>
<keyword evidence="3" id="KW-0479">Metal-binding</keyword>
<name>A0AAD1FRB7_9FLAO</name>
<keyword evidence="4" id="KW-0460">Magnesium</keyword>
<organism evidence="11 12">
    <name type="scientific">Blattabacterium punctulatus CPU2</name>
    <dbReference type="NCBI Taxonomy" id="1457032"/>
    <lineage>
        <taxon>Bacteria</taxon>
        <taxon>Pseudomonadati</taxon>
        <taxon>Bacteroidota</taxon>
        <taxon>Flavobacteriia</taxon>
        <taxon>Flavobacteriales</taxon>
        <taxon>Blattabacteriaceae</taxon>
        <taxon>Blattabacterium</taxon>
    </lineage>
</organism>
<accession>A0AAD1FRB7</accession>
<feature type="domain" description="Topo IA-type catalytic" evidence="10">
    <location>
        <begin position="129"/>
        <end position="570"/>
    </location>
</feature>
<dbReference type="InterPro" id="IPR028612">
    <property type="entry name" value="Topoisom_1_IA"/>
</dbReference>
<evidence type="ECO:0000259" key="10">
    <source>
        <dbReference type="PROSITE" id="PS52039"/>
    </source>
</evidence>
<evidence type="ECO:0000256" key="1">
    <source>
        <dbReference type="ARBA" id="ARBA00000213"/>
    </source>
</evidence>
<dbReference type="InterPro" id="IPR023406">
    <property type="entry name" value="Topo_IA_AS"/>
</dbReference>
<dbReference type="PRINTS" id="PR00417">
    <property type="entry name" value="PRTPISMRASEI"/>
</dbReference>
<dbReference type="Gene3D" id="2.70.20.10">
    <property type="entry name" value="Topoisomerase I, domain 3"/>
    <property type="match status" value="1"/>
</dbReference>
<dbReference type="Gene3D" id="1.10.290.10">
    <property type="entry name" value="Topoisomerase I, domain 4"/>
    <property type="match status" value="1"/>
</dbReference>
<dbReference type="GO" id="GO:0046872">
    <property type="term" value="F:metal ion binding"/>
    <property type="evidence" value="ECO:0007669"/>
    <property type="project" value="UniProtKB-KW"/>
</dbReference>
<dbReference type="GO" id="GO:0003917">
    <property type="term" value="F:DNA topoisomerase type I (single strand cut, ATP-independent) activity"/>
    <property type="evidence" value="ECO:0007669"/>
    <property type="project" value="UniProtKB-UniRule"/>
</dbReference>
<dbReference type="Pfam" id="PF01751">
    <property type="entry name" value="Toprim"/>
    <property type="match status" value="1"/>
</dbReference>
<dbReference type="SUPFAM" id="SSF56712">
    <property type="entry name" value="Prokaryotic type I DNA topoisomerase"/>
    <property type="match status" value="1"/>
</dbReference>
<keyword evidence="5 8" id="KW-0799">Topoisomerase</keyword>
<dbReference type="Proteomes" id="UP000262607">
    <property type="component" value="Chromosome"/>
</dbReference>
<dbReference type="InterPro" id="IPR013825">
    <property type="entry name" value="Topo_IA_cen_sub2"/>
</dbReference>
<dbReference type="EMBL" id="AP014610">
    <property type="protein sequence ID" value="BBA17813.1"/>
    <property type="molecule type" value="Genomic_DNA"/>
</dbReference>
<gene>
    <name evidence="8 11" type="primary">topA</name>
    <name evidence="11" type="ORF">CPU2_319</name>
</gene>
<dbReference type="PROSITE" id="PS52039">
    <property type="entry name" value="TOPO_IA_2"/>
    <property type="match status" value="1"/>
</dbReference>
<evidence type="ECO:0000256" key="5">
    <source>
        <dbReference type="ARBA" id="ARBA00023029"/>
    </source>
</evidence>
<dbReference type="InterPro" id="IPR013826">
    <property type="entry name" value="Topo_IA_cen_sub3"/>
</dbReference>
<dbReference type="InterPro" id="IPR003602">
    <property type="entry name" value="Topo_IA_DNA-bd_dom"/>
</dbReference>
<feature type="site" description="Interaction with DNA" evidence="8">
    <location>
        <position position="33"/>
    </location>
</feature>
<dbReference type="Gene3D" id="3.40.50.140">
    <property type="match status" value="1"/>
</dbReference>
<protein>
    <recommendedName>
        <fullName evidence="8">DNA topoisomerase 1</fullName>
        <ecNumber evidence="8">5.6.2.1</ecNumber>
    </recommendedName>
    <alternativeName>
        <fullName evidence="8">DNA topoisomerase I</fullName>
    </alternativeName>
</protein>
<dbReference type="SMART" id="SM00493">
    <property type="entry name" value="TOPRIM"/>
    <property type="match status" value="1"/>
</dbReference>
<evidence type="ECO:0000256" key="8">
    <source>
        <dbReference type="HAMAP-Rule" id="MF_00952"/>
    </source>
</evidence>
<dbReference type="PANTHER" id="PTHR42785">
    <property type="entry name" value="DNA TOPOISOMERASE, TYPE IA, CORE"/>
    <property type="match status" value="1"/>
</dbReference>
<keyword evidence="7 8" id="KW-0413">Isomerase</keyword>
<comment type="subunit">
    <text evidence="8">Monomer.</text>
</comment>
<dbReference type="InterPro" id="IPR013824">
    <property type="entry name" value="Topo_IA_cen_sub1"/>
</dbReference>
<evidence type="ECO:0000256" key="6">
    <source>
        <dbReference type="ARBA" id="ARBA00023125"/>
    </source>
</evidence>
<feature type="region of interest" description="Interaction with DNA" evidence="8">
    <location>
        <begin position="163"/>
        <end position="168"/>
    </location>
</feature>
<comment type="function">
    <text evidence="8">Releases the supercoiling and torsional tension of DNA, which is introduced during the DNA replication and transcription, by transiently cleaving and rejoining one strand of the DNA duplex. Introduces a single-strand break via transesterification at a target site in duplex DNA. The scissile phosphodiester is attacked by the catalytic tyrosine of the enzyme, resulting in the formation of a DNA-(5'-phosphotyrosyl)-enzyme intermediate and the expulsion of a 3'-OH DNA strand. The free DNA strand then undergoes passage around the unbroken strand, thus removing DNA supercoils. Finally, in the religation step, the DNA 3'-OH attacks the covalent intermediate to expel the active-site tyrosine and restore the DNA phosphodiester backbone.</text>
</comment>
<reference evidence="11 12" key="1">
    <citation type="submission" date="2014-06" db="EMBL/GenBank/DDBJ databases">
        <title>Genome sequence of the intracellular symbiont Blattabacterium cuenoti, strain CPU2 from the wood feeding cockroach Cryptocercus punctulatus.</title>
        <authorList>
            <person name="Kinjo Y."/>
            <person name="Ohkuma M."/>
            <person name="Tokuda G."/>
        </authorList>
    </citation>
    <scope>NUCLEOTIDE SEQUENCE [LARGE SCALE GENOMIC DNA]</scope>
    <source>
        <strain evidence="11 12">CPU2</strain>
    </source>
</reference>
<dbReference type="PROSITE" id="PS00396">
    <property type="entry name" value="TOPO_IA_1"/>
    <property type="match status" value="1"/>
</dbReference>
<feature type="site" description="Interaction with DNA" evidence="8">
    <location>
        <position position="143"/>
    </location>
</feature>
<dbReference type="GeneID" id="66556751"/>
<dbReference type="SMART" id="SM00437">
    <property type="entry name" value="TOP1Ac"/>
    <property type="match status" value="1"/>
</dbReference>
<dbReference type="SMART" id="SM00436">
    <property type="entry name" value="TOP1Bc"/>
    <property type="match status" value="1"/>
</dbReference>
<dbReference type="HAMAP" id="MF_00952">
    <property type="entry name" value="Topoisom_1_prok"/>
    <property type="match status" value="1"/>
</dbReference>
<dbReference type="PROSITE" id="PS50880">
    <property type="entry name" value="TOPRIM"/>
    <property type="match status" value="1"/>
</dbReference>
<dbReference type="GO" id="GO:0003677">
    <property type="term" value="F:DNA binding"/>
    <property type="evidence" value="ECO:0007669"/>
    <property type="project" value="UniProtKB-KW"/>
</dbReference>
<feature type="site" description="Interaction with DNA" evidence="8">
    <location>
        <position position="286"/>
    </location>
</feature>
<comment type="caution">
    <text evidence="8">Lacks conserved residue(s) required for the propagation of feature annotation.</text>
</comment>
<comment type="catalytic activity">
    <reaction evidence="1 8">
        <text>ATP-independent breakage of single-stranded DNA, followed by passage and rejoining.</text>
        <dbReference type="EC" id="5.6.2.1"/>
    </reaction>
</comment>
<dbReference type="RefSeq" id="WP_110548697.1">
    <property type="nucleotide sequence ID" value="NZ_AP014610.1"/>
</dbReference>
<comment type="similarity">
    <text evidence="2 8">Belongs to the type IA topoisomerase family.</text>
</comment>
<dbReference type="EC" id="5.6.2.1" evidence="8"/>
<feature type="domain" description="Toprim" evidence="9">
    <location>
        <begin position="3"/>
        <end position="113"/>
    </location>
</feature>
<feature type="active site" description="O-(5'-phospho-DNA)-tyrosine intermediate" evidence="8">
    <location>
        <position position="284"/>
    </location>
</feature>
<dbReference type="InterPro" id="IPR023405">
    <property type="entry name" value="Topo_IA_core_domain"/>
</dbReference>
<dbReference type="Pfam" id="PF01131">
    <property type="entry name" value="Topoisom_bac"/>
    <property type="match status" value="2"/>
</dbReference>
<dbReference type="InterPro" id="IPR006171">
    <property type="entry name" value="TOPRIM_dom"/>
</dbReference>
<evidence type="ECO:0000259" key="9">
    <source>
        <dbReference type="PROSITE" id="PS50880"/>
    </source>
</evidence>
<feature type="site" description="Interaction with DNA" evidence="8">
    <location>
        <position position="139"/>
    </location>
</feature>
<dbReference type="AlphaFoldDB" id="A0AAD1FRB7"/>
<evidence type="ECO:0000256" key="3">
    <source>
        <dbReference type="ARBA" id="ARBA00022723"/>
    </source>
</evidence>
<dbReference type="CDD" id="cd00186">
    <property type="entry name" value="TOP1Ac"/>
    <property type="match status" value="1"/>
</dbReference>
<keyword evidence="6 8" id="KW-0238">DNA-binding</keyword>
<sequence length="701" mass="82446">MNKNLVIVESPTKANTIQMFLGKDFYVVSSYGHLIDLPEKKIGVNVKKNFQPDYVILSKKRKIVQNLKELIKDYNIIWLASDEDREGEAIAYQIYKILNIPNEKIRRIVFHEITKKAIFDAINNPRFINYNLVYAQQARRILDRLVGFQLSPILWKKVNSGLSAGRVQSAAVRLIVEREQNIQNFIPIPGYQISGIFTYEKKMILHAKLEKKIEGEKKMKNILLSCVNASFLIKKIILKQEKKSPPPPFTTSTLQQESCQRLNYSISKTMFLAQKLYEKGYITYIRTDSTNLSKEILSKIKNYILFFYGEKYLSQKKFLSNRFSQEAHEAIHPTEIKKISLETLDLSQKRLYQLIWERTIIGQMTDCQFYIKNFYIQSSNLDNYFIYKKKTIKFEGFMKINKKNISHENNKKKLLEILKEGIFLQKKEIIAKQIFTKHLPRYNEATLVKKLEKLGIGRPSTYVPIISNIQKRDYINTQKIIKKTEIRESFILKKNVIIKKKDEIIEIEKNKFIPTEMGIIITDFLKKNFQEIVDYNFTASLEKQFDNIAKGEVSWNKIIKNFYDEFHKKIEHVKKNVDKIHKIRFLGMDPISNKKVFSKIARFGPIVQMGEFKDKEKPKFSPLLIHQKIDTISLQDALKLLELPKSLGLFEEYEILLKVNKYNIYIKHKNQSIPIEEKIFFDSLNLEKAINIILISRKKNS</sequence>
<feature type="site" description="Interaction with DNA" evidence="8">
    <location>
        <position position="140"/>
    </location>
</feature>
<feature type="site" description="Interaction with DNA" evidence="8">
    <location>
        <position position="472"/>
    </location>
</feature>
<dbReference type="InterPro" id="IPR013497">
    <property type="entry name" value="Topo_IA_cen"/>
</dbReference>
<dbReference type="GO" id="GO:0006265">
    <property type="term" value="P:DNA topological change"/>
    <property type="evidence" value="ECO:0007669"/>
    <property type="project" value="UniProtKB-UniRule"/>
</dbReference>
<dbReference type="PANTHER" id="PTHR42785:SF1">
    <property type="entry name" value="DNA TOPOISOMERASE"/>
    <property type="match status" value="1"/>
</dbReference>
<evidence type="ECO:0000256" key="7">
    <source>
        <dbReference type="ARBA" id="ARBA00023235"/>
    </source>
</evidence>
<evidence type="ECO:0000256" key="4">
    <source>
        <dbReference type="ARBA" id="ARBA00022842"/>
    </source>
</evidence>
<evidence type="ECO:0000313" key="12">
    <source>
        <dbReference type="Proteomes" id="UP000262607"/>
    </source>
</evidence>
<dbReference type="Gene3D" id="1.10.460.10">
    <property type="entry name" value="Topoisomerase I, domain 2"/>
    <property type="match status" value="1"/>
</dbReference>
<dbReference type="InterPro" id="IPR003601">
    <property type="entry name" value="Topo_IA_2"/>
</dbReference>
<proteinExistence type="inferred from homology"/>
<feature type="site" description="Interaction with DNA" evidence="8">
    <location>
        <position position="155"/>
    </location>
</feature>
<dbReference type="NCBIfam" id="TIGR01051">
    <property type="entry name" value="topA_bact"/>
    <property type="match status" value="1"/>
</dbReference>
<dbReference type="InterPro" id="IPR000380">
    <property type="entry name" value="Topo_IA"/>
</dbReference>
<evidence type="ECO:0000256" key="2">
    <source>
        <dbReference type="ARBA" id="ARBA00009446"/>
    </source>
</evidence>
<evidence type="ECO:0000313" key="11">
    <source>
        <dbReference type="EMBL" id="BBA17813.1"/>
    </source>
</evidence>